<evidence type="ECO:0000259" key="10">
    <source>
        <dbReference type="PROSITE" id="PS50222"/>
    </source>
</evidence>
<feature type="active site" evidence="7 8">
    <location>
        <position position="286"/>
    </location>
</feature>
<dbReference type="Gene3D" id="1.10.238.10">
    <property type="entry name" value="EF-hand"/>
    <property type="match status" value="1"/>
</dbReference>
<dbReference type="SMART" id="SM00230">
    <property type="entry name" value="CysPc"/>
    <property type="match status" value="1"/>
</dbReference>
<feature type="active site" evidence="7 8">
    <location>
        <position position="310"/>
    </location>
</feature>
<reference evidence="11" key="2">
    <citation type="submission" date="2025-08" db="UniProtKB">
        <authorList>
            <consortium name="Ensembl"/>
        </authorList>
    </citation>
    <scope>IDENTIFICATION</scope>
</reference>
<gene>
    <name evidence="11" type="primary">KY</name>
</gene>
<dbReference type="SUPFAM" id="SSF54001">
    <property type="entry name" value="Cysteine proteinases"/>
    <property type="match status" value="1"/>
</dbReference>
<evidence type="ECO:0000256" key="5">
    <source>
        <dbReference type="ARBA" id="ARBA00022807"/>
    </source>
</evidence>
<dbReference type="InterPro" id="IPR011992">
    <property type="entry name" value="EF-hand-dom_pair"/>
</dbReference>
<dbReference type="GO" id="GO:0004198">
    <property type="term" value="F:calcium-dependent cysteine-type endopeptidase activity"/>
    <property type="evidence" value="ECO:0007669"/>
    <property type="project" value="InterPro"/>
</dbReference>
<proteinExistence type="inferred from homology"/>
<feature type="active site" evidence="7 8">
    <location>
        <position position="132"/>
    </location>
</feature>
<dbReference type="GO" id="GO:0005509">
    <property type="term" value="F:calcium ion binding"/>
    <property type="evidence" value="ECO:0007669"/>
    <property type="project" value="InterPro"/>
</dbReference>
<keyword evidence="5 8" id="KW-0788">Thiol protease</keyword>
<feature type="domain" description="Calpain catalytic" evidence="9">
    <location>
        <begin position="82"/>
        <end position="370"/>
    </location>
</feature>
<dbReference type="InterPro" id="IPR018247">
    <property type="entry name" value="EF_Hand_1_Ca_BS"/>
</dbReference>
<dbReference type="PANTHER" id="PTHR10183:SF434">
    <property type="entry name" value="CALPAIN-3"/>
    <property type="match status" value="1"/>
</dbReference>
<dbReference type="AlphaFoldDB" id="A0AAZ3QS49"/>
<evidence type="ECO:0000259" key="9">
    <source>
        <dbReference type="PROSITE" id="PS50203"/>
    </source>
</evidence>
<dbReference type="Pfam" id="PF00648">
    <property type="entry name" value="Peptidase_C2"/>
    <property type="match status" value="1"/>
</dbReference>
<keyword evidence="12" id="KW-1185">Reference proteome</keyword>
<dbReference type="PANTHER" id="PTHR10183">
    <property type="entry name" value="CALPAIN"/>
    <property type="match status" value="1"/>
</dbReference>
<evidence type="ECO:0000256" key="2">
    <source>
        <dbReference type="ARBA" id="ARBA00022670"/>
    </source>
</evidence>
<name>A0AAZ3QS49_ONCTS</name>
<dbReference type="InterPro" id="IPR022683">
    <property type="entry name" value="Calpain_III"/>
</dbReference>
<dbReference type="PROSITE" id="PS50203">
    <property type="entry name" value="CALPAIN_CAT"/>
    <property type="match status" value="1"/>
</dbReference>
<dbReference type="Proteomes" id="UP000694402">
    <property type="component" value="Unassembled WGS sequence"/>
</dbReference>
<reference evidence="12" key="1">
    <citation type="journal article" date="2018" name="PLoS ONE">
        <title>Chinook salmon (Oncorhynchus tshawytscha) genome and transcriptome.</title>
        <authorList>
            <person name="Christensen K.A."/>
            <person name="Leong J.S."/>
            <person name="Sakhrani D."/>
            <person name="Biagi C.A."/>
            <person name="Minkley D.R."/>
            <person name="Withler R.E."/>
            <person name="Rondeau E.B."/>
            <person name="Koop B.F."/>
            <person name="Devlin R.H."/>
        </authorList>
    </citation>
    <scope>NUCLEOTIDE SEQUENCE [LARGE SCALE GENOMIC DNA]</scope>
</reference>
<evidence type="ECO:0000256" key="6">
    <source>
        <dbReference type="ARBA" id="ARBA00022837"/>
    </source>
</evidence>
<sequence>MTMGLGISSRYLCIQIAINNIKLCLLSGAYACPYHNPTSTIGHSVHNVDMSKPLAHTTPYKLSAICPVQLQLGFIFEEHTSVAWKYSELFHTDVGLMLNCSQVKTMDICPSAQFIVDGATRMDVCQGVLNDCWFLSAVASLSLYRPLLERVVPNGQSFQEGYNGSFYFQFWQYGEWEKVKVDDLLPTQKGKLIYLCSSEKREFWSALLEKAYAKLKGGYRALNMGFPHEAMVDMTGGITEVLTVASLPKDLAAFLKPILAKGALINCANCQGPLEQRNEFGILFRHAYSVTGLEHVKTKYETVELVRVHNPWGKMEWEGPWSDMNGPEWSHVREEEQKRLDRVQKEDGEFWMAVSDFRQNFESMEVCHLSEETLSEPGATQRPWNCTMHHGSWVPHISAGGSPKGGWFWQNPQFHLTLLEEDDDPSDPELTCSFLVALMQKHQRLRGVHLGIGLDIYKAASECSYLSSLDLSLRRPLISTQGYAQRTEVVIRGRLAPGHYVIIPSTADTNQQGEFILRVLTEKGNNATPAEKPGTEVNSPTQISLLRPSFPHLLALPSPEATRQLFKKHRNMKGECRPLELLNLLTEAIKGGVLAGSEKKLVLEHCKSFVVLTDSRGLAQLDWQGFQALWDKIRKWTDIFLTFDKNKSQLLEYPEVSPALKAAGMGVDDFVLELIGLRYTEPDMTISYPGFLYLLMKLDSMIHKFEAYDIVGMGTISVSYRQWLHMTMYN</sequence>
<dbReference type="FunFam" id="2.60.120.380:FF:000011">
    <property type="entry name" value="Calpain 12"/>
    <property type="match status" value="1"/>
</dbReference>
<evidence type="ECO:0000256" key="4">
    <source>
        <dbReference type="ARBA" id="ARBA00022801"/>
    </source>
</evidence>
<dbReference type="SUPFAM" id="SSF47473">
    <property type="entry name" value="EF-hand"/>
    <property type="match status" value="1"/>
</dbReference>
<dbReference type="GO" id="GO:0005737">
    <property type="term" value="C:cytoplasm"/>
    <property type="evidence" value="ECO:0007669"/>
    <property type="project" value="TreeGrafter"/>
</dbReference>
<keyword evidence="6" id="KW-0106">Calcium</keyword>
<evidence type="ECO:0000313" key="11">
    <source>
        <dbReference type="Ensembl" id="ENSOTSP00005131433.1"/>
    </source>
</evidence>
<evidence type="ECO:0000256" key="8">
    <source>
        <dbReference type="PROSITE-ProRule" id="PRU00239"/>
    </source>
</evidence>
<protein>
    <submittedName>
        <fullName evidence="11">Uncharacterized protein</fullName>
    </submittedName>
</protein>
<dbReference type="InterPro" id="IPR001300">
    <property type="entry name" value="Peptidase_C2_calpain_cat"/>
</dbReference>
<dbReference type="Gene3D" id="3.90.70.10">
    <property type="entry name" value="Cysteine proteinases"/>
    <property type="match status" value="1"/>
</dbReference>
<dbReference type="InterPro" id="IPR002048">
    <property type="entry name" value="EF_hand_dom"/>
</dbReference>
<dbReference type="GO" id="GO:0006508">
    <property type="term" value="P:proteolysis"/>
    <property type="evidence" value="ECO:0007669"/>
    <property type="project" value="UniProtKB-KW"/>
</dbReference>
<dbReference type="Gene3D" id="2.60.120.380">
    <property type="match status" value="1"/>
</dbReference>
<dbReference type="PROSITE" id="PS50222">
    <property type="entry name" value="EF_HAND_2"/>
    <property type="match status" value="1"/>
</dbReference>
<dbReference type="PROSITE" id="PS00018">
    <property type="entry name" value="EF_HAND_1"/>
    <property type="match status" value="1"/>
</dbReference>
<evidence type="ECO:0000256" key="7">
    <source>
        <dbReference type="PIRSR" id="PIRSR622684-1"/>
    </source>
</evidence>
<accession>A0AAZ3QS49</accession>
<keyword evidence="4 8" id="KW-0378">Hydrolase</keyword>
<dbReference type="Pfam" id="PF01067">
    <property type="entry name" value="Calpain_III"/>
    <property type="match status" value="1"/>
</dbReference>
<dbReference type="PRINTS" id="PR00704">
    <property type="entry name" value="CALPAIN"/>
</dbReference>
<dbReference type="FunFam" id="1.10.238.10:FF:000530">
    <property type="entry name" value="Zgc:85932"/>
    <property type="match status" value="1"/>
</dbReference>
<organism evidence="11 12">
    <name type="scientific">Oncorhynchus tshawytscha</name>
    <name type="common">Chinook salmon</name>
    <name type="synonym">Salmo tshawytscha</name>
    <dbReference type="NCBI Taxonomy" id="74940"/>
    <lineage>
        <taxon>Eukaryota</taxon>
        <taxon>Metazoa</taxon>
        <taxon>Chordata</taxon>
        <taxon>Craniata</taxon>
        <taxon>Vertebrata</taxon>
        <taxon>Euteleostomi</taxon>
        <taxon>Actinopterygii</taxon>
        <taxon>Neopterygii</taxon>
        <taxon>Teleostei</taxon>
        <taxon>Protacanthopterygii</taxon>
        <taxon>Salmoniformes</taxon>
        <taxon>Salmonidae</taxon>
        <taxon>Salmoninae</taxon>
        <taxon>Oncorhynchus</taxon>
    </lineage>
</organism>
<keyword evidence="3" id="KW-0479">Metal-binding</keyword>
<evidence type="ECO:0000256" key="3">
    <source>
        <dbReference type="ARBA" id="ARBA00022723"/>
    </source>
</evidence>
<dbReference type="SMART" id="SM00720">
    <property type="entry name" value="calpain_III"/>
    <property type="match status" value="1"/>
</dbReference>
<dbReference type="SUPFAM" id="SSF49758">
    <property type="entry name" value="Calpain large subunit, middle domain (domain III)"/>
    <property type="match status" value="1"/>
</dbReference>
<evidence type="ECO:0000256" key="1">
    <source>
        <dbReference type="ARBA" id="ARBA00007623"/>
    </source>
</evidence>
<dbReference type="GeneTree" id="ENSGT00940000165978"/>
<dbReference type="FunFam" id="3.90.70.10:FF:000001">
    <property type="entry name" value="Calpain-1 catalytic subunit"/>
    <property type="match status" value="1"/>
</dbReference>
<evidence type="ECO:0000313" key="12">
    <source>
        <dbReference type="Proteomes" id="UP000694402"/>
    </source>
</evidence>
<dbReference type="InterPro" id="IPR022682">
    <property type="entry name" value="Calpain_domain_III"/>
</dbReference>
<dbReference type="Ensembl" id="ENSOTST00005117668.1">
    <property type="protein sequence ID" value="ENSOTSP00005131433.1"/>
    <property type="gene ID" value="ENSOTSG00005011549.2"/>
</dbReference>
<keyword evidence="2 8" id="KW-0645">Protease</keyword>
<reference evidence="11" key="3">
    <citation type="submission" date="2025-09" db="UniProtKB">
        <authorList>
            <consortium name="Ensembl"/>
        </authorList>
    </citation>
    <scope>IDENTIFICATION</scope>
</reference>
<dbReference type="CDD" id="cd00044">
    <property type="entry name" value="CysPc"/>
    <property type="match status" value="1"/>
</dbReference>
<feature type="domain" description="EF-hand" evidence="10">
    <location>
        <begin position="631"/>
        <end position="666"/>
    </location>
</feature>
<dbReference type="InterPro" id="IPR036213">
    <property type="entry name" value="Calpain_III_sf"/>
</dbReference>
<comment type="similarity">
    <text evidence="1">Belongs to the peptidase C2 family.</text>
</comment>
<dbReference type="InterPro" id="IPR022684">
    <property type="entry name" value="Calpain_cysteine_protease"/>
</dbReference>
<dbReference type="InterPro" id="IPR038765">
    <property type="entry name" value="Papain-like_cys_pep_sf"/>
</dbReference>